<evidence type="ECO:0000256" key="2">
    <source>
        <dbReference type="ARBA" id="ARBA00007528"/>
    </source>
</evidence>
<evidence type="ECO:0000256" key="4">
    <source>
        <dbReference type="ARBA" id="ARBA00023180"/>
    </source>
</evidence>
<evidence type="ECO:0000256" key="3">
    <source>
        <dbReference type="ARBA" id="ARBA00022729"/>
    </source>
</evidence>
<keyword evidence="4" id="KW-0325">Glycoprotein</keyword>
<reference evidence="8" key="1">
    <citation type="journal article" date="2023" name="Mol. Phylogenet. Evol.">
        <title>Genome-scale phylogeny and comparative genomics of the fungal order Sordariales.</title>
        <authorList>
            <person name="Hensen N."/>
            <person name="Bonometti L."/>
            <person name="Westerberg I."/>
            <person name="Brannstrom I.O."/>
            <person name="Guillou S."/>
            <person name="Cros-Aarteil S."/>
            <person name="Calhoun S."/>
            <person name="Haridas S."/>
            <person name="Kuo A."/>
            <person name="Mondo S."/>
            <person name="Pangilinan J."/>
            <person name="Riley R."/>
            <person name="LaButti K."/>
            <person name="Andreopoulos B."/>
            <person name="Lipzen A."/>
            <person name="Chen C."/>
            <person name="Yan M."/>
            <person name="Daum C."/>
            <person name="Ng V."/>
            <person name="Clum A."/>
            <person name="Steindorff A."/>
            <person name="Ohm R.A."/>
            <person name="Martin F."/>
            <person name="Silar P."/>
            <person name="Natvig D.O."/>
            <person name="Lalanne C."/>
            <person name="Gautier V."/>
            <person name="Ament-Velasquez S.L."/>
            <person name="Kruys A."/>
            <person name="Hutchinson M.I."/>
            <person name="Powell A.J."/>
            <person name="Barry K."/>
            <person name="Miller A.N."/>
            <person name="Grigoriev I.V."/>
            <person name="Debuchy R."/>
            <person name="Gladieux P."/>
            <person name="Hiltunen Thoren M."/>
            <person name="Johannesson H."/>
        </authorList>
    </citation>
    <scope>NUCLEOTIDE SEQUENCE</scope>
    <source>
        <strain evidence="8">CBS 359.72</strain>
    </source>
</reference>
<dbReference type="InterPro" id="IPR004886">
    <property type="entry name" value="Glucanosyltransferase"/>
</dbReference>
<evidence type="ECO:0000256" key="7">
    <source>
        <dbReference type="SAM" id="Phobius"/>
    </source>
</evidence>
<keyword evidence="5" id="KW-0449">Lipoprotein</keyword>
<dbReference type="GO" id="GO:0031505">
    <property type="term" value="P:fungal-type cell wall organization"/>
    <property type="evidence" value="ECO:0007669"/>
    <property type="project" value="TreeGrafter"/>
</dbReference>
<keyword evidence="5" id="KW-0336">GPI-anchor</keyword>
<keyword evidence="7" id="KW-1133">Transmembrane helix</keyword>
<feature type="signal peptide" evidence="5">
    <location>
        <begin position="1"/>
        <end position="19"/>
    </location>
</feature>
<evidence type="ECO:0000256" key="6">
    <source>
        <dbReference type="SAM" id="MobiDB-lite"/>
    </source>
</evidence>
<dbReference type="PANTHER" id="PTHR31468">
    <property type="entry name" value="1,3-BETA-GLUCANOSYLTRANSFERASE GAS1"/>
    <property type="match status" value="1"/>
</dbReference>
<dbReference type="GO" id="GO:0098552">
    <property type="term" value="C:side of membrane"/>
    <property type="evidence" value="ECO:0007669"/>
    <property type="project" value="UniProtKB-KW"/>
</dbReference>
<evidence type="ECO:0000256" key="5">
    <source>
        <dbReference type="RuleBase" id="RU361209"/>
    </source>
</evidence>
<feature type="region of interest" description="Disordered" evidence="6">
    <location>
        <begin position="500"/>
        <end position="526"/>
    </location>
</feature>
<comment type="similarity">
    <text evidence="2 5">Belongs to the glycosyl hydrolase 72 family.</text>
</comment>
<comment type="function">
    <text evidence="5">Splits internally a 1,3-beta-glucan molecule and transfers the newly generated reducing end (the donor) to the non-reducing end of another 1,3-beta-glucan molecule (the acceptor) forming a 1,3-beta linkage, resulting in the elongation of 1,3-beta-glucan chains in the cell wall.</text>
</comment>
<evidence type="ECO:0000313" key="8">
    <source>
        <dbReference type="EMBL" id="KAK4243155.1"/>
    </source>
</evidence>
<dbReference type="GO" id="GO:0071970">
    <property type="term" value="P:fungal-type cell wall (1-&gt;3)-beta-D-glucan biosynthetic process"/>
    <property type="evidence" value="ECO:0007669"/>
    <property type="project" value="TreeGrafter"/>
</dbReference>
<dbReference type="Pfam" id="PF03198">
    <property type="entry name" value="Glyco_hydro_72"/>
    <property type="match status" value="1"/>
</dbReference>
<dbReference type="GO" id="GO:0042124">
    <property type="term" value="F:1,3-beta-glucanosyltransferase activity"/>
    <property type="evidence" value="ECO:0007669"/>
    <property type="project" value="TreeGrafter"/>
</dbReference>
<keyword evidence="3 5" id="KW-0732">Signal</keyword>
<dbReference type="EC" id="2.4.1.-" evidence="5"/>
<dbReference type="PANTHER" id="PTHR31468:SF8">
    <property type="entry name" value="1,3-BETA-GLUCANOSYLTRANSFERASE GAS2"/>
    <property type="match status" value="1"/>
</dbReference>
<dbReference type="EMBL" id="MU857864">
    <property type="protein sequence ID" value="KAK4243155.1"/>
    <property type="molecule type" value="Genomic_DNA"/>
</dbReference>
<accession>A0AAN7HI89</accession>
<reference evidence="8" key="2">
    <citation type="submission" date="2023-05" db="EMBL/GenBank/DDBJ databases">
        <authorList>
            <consortium name="Lawrence Berkeley National Laboratory"/>
            <person name="Steindorff A."/>
            <person name="Hensen N."/>
            <person name="Bonometti L."/>
            <person name="Westerberg I."/>
            <person name="Brannstrom I.O."/>
            <person name="Guillou S."/>
            <person name="Cros-Aarteil S."/>
            <person name="Calhoun S."/>
            <person name="Haridas S."/>
            <person name="Kuo A."/>
            <person name="Mondo S."/>
            <person name="Pangilinan J."/>
            <person name="Riley R."/>
            <person name="Labutti K."/>
            <person name="Andreopoulos B."/>
            <person name="Lipzen A."/>
            <person name="Chen C."/>
            <person name="Yanf M."/>
            <person name="Daum C."/>
            <person name="Ng V."/>
            <person name="Clum A."/>
            <person name="Ohm R."/>
            <person name="Martin F."/>
            <person name="Silar P."/>
            <person name="Natvig D."/>
            <person name="Lalanne C."/>
            <person name="Gautier V."/>
            <person name="Ament-Velasquez S.L."/>
            <person name="Kruys A."/>
            <person name="Hutchinson M.I."/>
            <person name="Powell A.J."/>
            <person name="Barry K."/>
            <person name="Miller A.N."/>
            <person name="Grigoriev I.V."/>
            <person name="Debuchy R."/>
            <person name="Gladieux P."/>
            <person name="Thoren M.H."/>
            <person name="Johannesson H."/>
        </authorList>
    </citation>
    <scope>NUCLEOTIDE SEQUENCE</scope>
    <source>
        <strain evidence="8">CBS 359.72</strain>
    </source>
</reference>
<feature type="compositionally biased region" description="Gly residues" evidence="6">
    <location>
        <begin position="391"/>
        <end position="401"/>
    </location>
</feature>
<feature type="compositionally biased region" description="Low complexity" evidence="6">
    <location>
        <begin position="378"/>
        <end position="390"/>
    </location>
</feature>
<gene>
    <name evidence="8" type="ORF">C7999DRAFT_18456</name>
</gene>
<organism evidence="8 9">
    <name type="scientific">Corynascus novoguineensis</name>
    <dbReference type="NCBI Taxonomy" id="1126955"/>
    <lineage>
        <taxon>Eukaryota</taxon>
        <taxon>Fungi</taxon>
        <taxon>Dikarya</taxon>
        <taxon>Ascomycota</taxon>
        <taxon>Pezizomycotina</taxon>
        <taxon>Sordariomycetes</taxon>
        <taxon>Sordariomycetidae</taxon>
        <taxon>Sordariales</taxon>
        <taxon>Chaetomiaceae</taxon>
        <taxon>Corynascus</taxon>
    </lineage>
</organism>
<comment type="subcellular location">
    <subcellularLocation>
        <location evidence="1 5">Cell membrane</location>
        <topology evidence="1 5">Lipid-anchor</topology>
        <topology evidence="1 5">GPI-anchor</topology>
    </subcellularLocation>
</comment>
<proteinExistence type="inferred from homology"/>
<keyword evidence="7" id="KW-0812">Transmembrane</keyword>
<dbReference type="SUPFAM" id="SSF51445">
    <property type="entry name" value="(Trans)glycosidases"/>
    <property type="match status" value="1"/>
</dbReference>
<dbReference type="Gene3D" id="3.20.20.80">
    <property type="entry name" value="Glycosidases"/>
    <property type="match status" value="1"/>
</dbReference>
<evidence type="ECO:0000256" key="1">
    <source>
        <dbReference type="ARBA" id="ARBA00004609"/>
    </source>
</evidence>
<name>A0AAN7HI89_9PEZI</name>
<dbReference type="AlphaFoldDB" id="A0AAN7HI89"/>
<feature type="chain" id="PRO_5042664312" description="1,3-beta-glucanosyltransferase" evidence="5">
    <location>
        <begin position="20"/>
        <end position="573"/>
    </location>
</feature>
<feature type="region of interest" description="Disordered" evidence="6">
    <location>
        <begin position="545"/>
        <end position="573"/>
    </location>
</feature>
<dbReference type="GO" id="GO:0005886">
    <property type="term" value="C:plasma membrane"/>
    <property type="evidence" value="ECO:0007669"/>
    <property type="project" value="UniProtKB-SubCell"/>
</dbReference>
<dbReference type="Proteomes" id="UP001303647">
    <property type="component" value="Unassembled WGS sequence"/>
</dbReference>
<keyword evidence="5" id="KW-0808">Transferase</keyword>
<keyword evidence="5 7" id="KW-0472">Membrane</keyword>
<protein>
    <recommendedName>
        <fullName evidence="5">1,3-beta-glucanosyltransferase</fullName>
        <ecNumber evidence="5">2.4.1.-</ecNumber>
    </recommendedName>
</protein>
<comment type="caution">
    <text evidence="8">The sequence shown here is derived from an EMBL/GenBank/DDBJ whole genome shotgun (WGS) entry which is preliminary data.</text>
</comment>
<keyword evidence="9" id="KW-1185">Reference proteome</keyword>
<sequence length="573" mass="61049">MFNLVLACLLAVSFNSVEALSPISIKGVSYVPYDGDYDPLLDSDKCKADAALMKDAGINTIYVYTANSGQNHDECMKALADQDIYVWLQLGDFPRITSTQERSPWTLSLYAAWTEVIDAFAGYDNTLAFGIGQETINENGTSTRVAPSLKAAARDLHAFSAARGYRSIPLAYSAADIPSIRLLTAQYLTCSSSSDDTTKDPATIDLLGFNIFSTESCAPSGLANLRTELAESLPPIPVVISESGCHPVEQGEASESQRNFSEVAAVLGPDLRDVFSGANVYEWTKHDETEFGLVQYTSSSSEGRPLRPQFDALSRVFRDAATVEGTPAAEYTPASRSDGEAACPTRDQAKGWLVDAHEPLPRIEGLVVGTVTVRATVTATGGSRSSSTETGGSGGNGGAQGVNGRDDDQLSVGAIAGIVVGGVVGAALAAAAGVLLCLRRRRQRRTLDHGDSRQEPSEIAEVEGSVEYLNKQPPSYVYPAGKIELPERHRAAAEMEGERYSAASQNPRWDLPIQQPREDSPTVSELPDNALVRRTQDELAVGHTATTAVGAEPPMTWGVSPLSPGNAQEGIRS</sequence>
<feature type="region of interest" description="Disordered" evidence="6">
    <location>
        <begin position="378"/>
        <end position="405"/>
    </location>
</feature>
<feature type="transmembrane region" description="Helical" evidence="7">
    <location>
        <begin position="412"/>
        <end position="438"/>
    </location>
</feature>
<dbReference type="InterPro" id="IPR017853">
    <property type="entry name" value="GH"/>
</dbReference>
<evidence type="ECO:0000313" key="9">
    <source>
        <dbReference type="Proteomes" id="UP001303647"/>
    </source>
</evidence>